<reference evidence="22 24" key="1">
    <citation type="journal article" date="2017" name="Nature">
        <title>The sunflower genome provides insights into oil metabolism, flowering and Asterid evolution.</title>
        <authorList>
            <person name="Badouin H."/>
            <person name="Gouzy J."/>
            <person name="Grassa C.J."/>
            <person name="Murat F."/>
            <person name="Staton S.E."/>
            <person name="Cottret L."/>
            <person name="Lelandais-Briere C."/>
            <person name="Owens G.L."/>
            <person name="Carrere S."/>
            <person name="Mayjonade B."/>
            <person name="Legrand L."/>
            <person name="Gill N."/>
            <person name="Kane N.C."/>
            <person name="Bowers J.E."/>
            <person name="Hubner S."/>
            <person name="Bellec A."/>
            <person name="Berard A."/>
            <person name="Berges H."/>
            <person name="Blanchet N."/>
            <person name="Boniface M.C."/>
            <person name="Brunel D."/>
            <person name="Catrice O."/>
            <person name="Chaidir N."/>
            <person name="Claudel C."/>
            <person name="Donnadieu C."/>
            <person name="Faraut T."/>
            <person name="Fievet G."/>
            <person name="Helmstetter N."/>
            <person name="King M."/>
            <person name="Knapp S.J."/>
            <person name="Lai Z."/>
            <person name="Le Paslier M.C."/>
            <person name="Lippi Y."/>
            <person name="Lorenzon L."/>
            <person name="Mandel J.R."/>
            <person name="Marage G."/>
            <person name="Marchand G."/>
            <person name="Marquand E."/>
            <person name="Bret-Mestries E."/>
            <person name="Morien E."/>
            <person name="Nambeesan S."/>
            <person name="Nguyen T."/>
            <person name="Pegot-Espagnet P."/>
            <person name="Pouilly N."/>
            <person name="Raftis F."/>
            <person name="Sallet E."/>
            <person name="Schiex T."/>
            <person name="Thomas J."/>
            <person name="Vandecasteele C."/>
            <person name="Vares D."/>
            <person name="Vear F."/>
            <person name="Vautrin S."/>
            <person name="Crespi M."/>
            <person name="Mangin B."/>
            <person name="Burke J.M."/>
            <person name="Salse J."/>
            <person name="Munos S."/>
            <person name="Vincourt P."/>
            <person name="Rieseberg L.H."/>
            <person name="Langlade N.B."/>
        </authorList>
    </citation>
    <scope>NUCLEOTIDE SEQUENCE [LARGE SCALE GENOMIC DNA]</scope>
    <source>
        <strain evidence="24">cv. SF193</strain>
        <tissue evidence="22">Leaves</tissue>
    </source>
</reference>
<proteinExistence type="inferred from homology"/>
<dbReference type="AlphaFoldDB" id="A0A251VJP2"/>
<keyword evidence="10 17" id="KW-0106">Calcium</keyword>
<dbReference type="GO" id="GO:0009505">
    <property type="term" value="C:plant-type cell wall"/>
    <property type="evidence" value="ECO:0000318"/>
    <property type="project" value="GO_Central"/>
</dbReference>
<dbReference type="FunFam" id="1.10.420.10:FF:000006">
    <property type="entry name" value="Peroxidase"/>
    <property type="match status" value="1"/>
</dbReference>
<dbReference type="FunFam" id="1.10.520.10:FF:000009">
    <property type="entry name" value="Peroxidase"/>
    <property type="match status" value="1"/>
</dbReference>
<dbReference type="PROSITE" id="PS00435">
    <property type="entry name" value="PEROXIDASE_1"/>
    <property type="match status" value="1"/>
</dbReference>
<keyword evidence="14" id="KW-0325">Glycoprotein</keyword>
<comment type="subcellular location">
    <subcellularLocation>
        <location evidence="3 20">Secreted</location>
    </subcellularLocation>
</comment>
<evidence type="ECO:0000256" key="3">
    <source>
        <dbReference type="ARBA" id="ARBA00004613"/>
    </source>
</evidence>
<dbReference type="InterPro" id="IPR000823">
    <property type="entry name" value="Peroxidase_pln"/>
</dbReference>
<gene>
    <name evidence="23" type="ORF">HannXRQ_Chr01g0001191</name>
    <name evidence="22" type="ORF">HanXRQr2_Chr01g0001171</name>
</gene>
<dbReference type="PRINTS" id="PR00461">
    <property type="entry name" value="PLPEROXIDASE"/>
</dbReference>
<feature type="disulfide bond" evidence="19">
    <location>
        <begin position="84"/>
        <end position="89"/>
    </location>
</feature>
<dbReference type="PANTHER" id="PTHR31517:SF48">
    <property type="entry name" value="PEROXIDASE 16-RELATED"/>
    <property type="match status" value="1"/>
</dbReference>
<evidence type="ECO:0000256" key="9">
    <source>
        <dbReference type="ARBA" id="ARBA00022729"/>
    </source>
</evidence>
<dbReference type="InterPro" id="IPR002016">
    <property type="entry name" value="Haem_peroxidase"/>
</dbReference>
<feature type="disulfide bond" evidence="19">
    <location>
        <begin position="139"/>
        <end position="334"/>
    </location>
</feature>
<comment type="catalytic activity">
    <reaction evidence="1 20">
        <text>2 a phenolic donor + H2O2 = 2 a phenolic radical donor + 2 H2O</text>
        <dbReference type="Rhea" id="RHEA:56136"/>
        <dbReference type="ChEBI" id="CHEBI:15377"/>
        <dbReference type="ChEBI" id="CHEBI:16240"/>
        <dbReference type="ChEBI" id="CHEBI:139520"/>
        <dbReference type="ChEBI" id="CHEBI:139521"/>
        <dbReference type="EC" id="1.11.1.7"/>
    </reaction>
</comment>
<dbReference type="FunCoup" id="A0A251VJP2">
    <property type="interactions" value="1666"/>
</dbReference>
<keyword evidence="20" id="KW-0376">Hydrogen peroxide</keyword>
<dbReference type="InterPro" id="IPR019794">
    <property type="entry name" value="Peroxidases_AS"/>
</dbReference>
<dbReference type="GO" id="GO:0042744">
    <property type="term" value="P:hydrogen peroxide catabolic process"/>
    <property type="evidence" value="ECO:0007669"/>
    <property type="project" value="UniProtKB-KW"/>
</dbReference>
<evidence type="ECO:0000256" key="8">
    <source>
        <dbReference type="ARBA" id="ARBA00022723"/>
    </source>
</evidence>
<comment type="function">
    <text evidence="2">Removal of H(2)O(2), oxidation of toxic reductants, biosynthesis and degradation of lignin, suberization, auxin catabolism, response to environmental stresses such as wounding, pathogen attack and oxidative stress. These functions might be dependent on each isozyme/isoform in each plant tissue.</text>
</comment>
<feature type="binding site" evidence="17">
    <location>
        <position position="266"/>
    </location>
    <ligand>
        <name>Ca(2+)</name>
        <dbReference type="ChEBI" id="CHEBI:29108"/>
        <label>2</label>
    </ligand>
</feature>
<name>A0A251VJP2_HELAN</name>
<evidence type="ECO:0000313" key="24">
    <source>
        <dbReference type="Proteomes" id="UP000215914"/>
    </source>
</evidence>
<evidence type="ECO:0000313" key="23">
    <source>
        <dbReference type="EMBL" id="OTG35848.1"/>
    </source>
</evidence>
<evidence type="ECO:0000256" key="1">
    <source>
        <dbReference type="ARBA" id="ARBA00000189"/>
    </source>
</evidence>
<comment type="similarity">
    <text evidence="20">Belongs to the peroxidase family. Classical plant (class III) peroxidase subfamily.</text>
</comment>
<dbReference type="SUPFAM" id="SSF48113">
    <property type="entry name" value="Heme-dependent peroxidases"/>
    <property type="match status" value="1"/>
</dbReference>
<dbReference type="GO" id="GO:0004601">
    <property type="term" value="F:peroxidase activity"/>
    <property type="evidence" value="ECO:0000318"/>
    <property type="project" value="GO_Central"/>
</dbReference>
<feature type="active site" description="Proton acceptor" evidence="15">
    <location>
        <position position="82"/>
    </location>
</feature>
<keyword evidence="20" id="KW-0964">Secreted</keyword>
<evidence type="ECO:0000256" key="5">
    <source>
        <dbReference type="ARBA" id="ARBA00012313"/>
    </source>
</evidence>
<feature type="domain" description="Plant heme peroxidase family profile" evidence="21">
    <location>
        <begin position="41"/>
        <end position="338"/>
    </location>
</feature>
<dbReference type="OrthoDB" id="2113341at2759"/>
<accession>A0A251VJP2</accession>
<evidence type="ECO:0000256" key="16">
    <source>
        <dbReference type="PIRSR" id="PIRSR600823-2"/>
    </source>
</evidence>
<keyword evidence="13 19" id="KW-1015">Disulfide bond</keyword>
<sequence>MASKITVMPFHTVAVSVGVLVVIMALHLQGLEAQQQPLVKGLSWKYYESSCPKLESIIRKQMEKVIKKDVGLAAALLRLHFHDCFVQGCDGSVLLDGSASGPVDSEKTAPPNLSLKGFDVIEDLRRRVHKQCGAGSVSCSDITAIVARDAIVLTGGPDYSVPLGRRDGLSFATRNATLANLPSPFVGTDSLLTSLAAKNFDATDAVALSGAHTIGVAHCPSFTRRLYPTQDATMDKTLANTLKGVCPTQNTNATTFLDLRSPNVFDNKYFVDLMNKQGILTSDQDLYTDKRTREIVKSFAVNQTLFFEKFVNVMVKMGQMQVLTGTKGEIRNTCNKRNSNELVISNIVEDHNTDGVENL</sequence>
<feature type="disulfide bond" evidence="19">
    <location>
        <begin position="219"/>
        <end position="246"/>
    </location>
</feature>
<evidence type="ECO:0000256" key="7">
    <source>
        <dbReference type="ARBA" id="ARBA00022617"/>
    </source>
</evidence>
<evidence type="ECO:0000259" key="21">
    <source>
        <dbReference type="PROSITE" id="PS50873"/>
    </source>
</evidence>
<dbReference type="EC" id="1.11.1.7" evidence="5 20"/>
<feature type="binding site" evidence="16">
    <location>
        <position position="182"/>
    </location>
    <ligand>
        <name>substrate</name>
    </ligand>
</feature>
<feature type="binding site" evidence="17">
    <location>
        <position position="88"/>
    </location>
    <ligand>
        <name>Ca(2+)</name>
        <dbReference type="ChEBI" id="CHEBI:29108"/>
        <label>1</label>
    </ligand>
</feature>
<evidence type="ECO:0000256" key="13">
    <source>
        <dbReference type="ARBA" id="ARBA00023157"/>
    </source>
</evidence>
<dbReference type="EMBL" id="MNCJ02000316">
    <property type="protein sequence ID" value="KAF5820343.1"/>
    <property type="molecule type" value="Genomic_DNA"/>
</dbReference>
<feature type="disulfide bond" evidence="19">
    <location>
        <begin position="51"/>
        <end position="132"/>
    </location>
</feature>
<feature type="binding site" evidence="17">
    <location>
        <position position="83"/>
    </location>
    <ligand>
        <name>Ca(2+)</name>
        <dbReference type="ChEBI" id="CHEBI:29108"/>
        <label>1</label>
    </ligand>
</feature>
<evidence type="ECO:0000256" key="10">
    <source>
        <dbReference type="ARBA" id="ARBA00022837"/>
    </source>
</evidence>
<evidence type="ECO:0000256" key="20">
    <source>
        <dbReference type="RuleBase" id="RU362060"/>
    </source>
</evidence>
<dbReference type="InParanoid" id="A0A251VJP2"/>
<keyword evidence="24" id="KW-1185">Reference proteome</keyword>
<dbReference type="Gene3D" id="1.10.420.10">
    <property type="entry name" value="Peroxidase, domain 2"/>
    <property type="match status" value="1"/>
</dbReference>
<dbReference type="STRING" id="4232.A0A251VJP2"/>
<evidence type="ECO:0000256" key="14">
    <source>
        <dbReference type="ARBA" id="ARBA00023180"/>
    </source>
</evidence>
<keyword evidence="12 17" id="KW-0408">Iron</keyword>
<evidence type="ECO:0000256" key="2">
    <source>
        <dbReference type="ARBA" id="ARBA00002322"/>
    </source>
</evidence>
<dbReference type="PRINTS" id="PR00458">
    <property type="entry name" value="PEROXIDASE"/>
</dbReference>
<feature type="binding site" evidence="17">
    <location>
        <position position="92"/>
    </location>
    <ligand>
        <name>Ca(2+)</name>
        <dbReference type="ChEBI" id="CHEBI:29108"/>
        <label>1</label>
    </ligand>
</feature>
<evidence type="ECO:0000256" key="11">
    <source>
        <dbReference type="ARBA" id="ARBA00023002"/>
    </source>
</evidence>
<evidence type="ECO:0000256" key="4">
    <source>
        <dbReference type="ARBA" id="ARBA00006873"/>
    </source>
</evidence>
<evidence type="ECO:0000256" key="6">
    <source>
        <dbReference type="ARBA" id="ARBA00022559"/>
    </source>
</evidence>
<dbReference type="GO" id="GO:0006979">
    <property type="term" value="P:response to oxidative stress"/>
    <property type="evidence" value="ECO:0007669"/>
    <property type="project" value="UniProtKB-UniRule"/>
</dbReference>
<dbReference type="Gene3D" id="1.10.520.10">
    <property type="match status" value="1"/>
</dbReference>
<dbReference type="GO" id="GO:0046872">
    <property type="term" value="F:metal ion binding"/>
    <property type="evidence" value="ECO:0007669"/>
    <property type="project" value="UniProtKB-UniRule"/>
</dbReference>
<protein>
    <recommendedName>
        <fullName evidence="5 20">Peroxidase</fullName>
        <ecNumber evidence="5 20">1.11.1.7</ecNumber>
    </recommendedName>
</protein>
<keyword evidence="6 20" id="KW-0575">Peroxidase</keyword>
<feature type="binding site" evidence="17">
    <location>
        <position position="258"/>
    </location>
    <ligand>
        <name>Ca(2+)</name>
        <dbReference type="ChEBI" id="CHEBI:29108"/>
        <label>2</label>
    </ligand>
</feature>
<dbReference type="OMA" id="PEYAIPL"/>
<reference evidence="22" key="3">
    <citation type="submission" date="2020-06" db="EMBL/GenBank/DDBJ databases">
        <title>Helianthus annuus Genome sequencing and assembly Release 2.</title>
        <authorList>
            <person name="Gouzy J."/>
            <person name="Langlade N."/>
            <person name="Munos S."/>
        </authorList>
    </citation>
    <scope>NUCLEOTIDE SEQUENCE</scope>
    <source>
        <tissue evidence="22">Leaves</tissue>
    </source>
</reference>
<dbReference type="GO" id="GO:0140825">
    <property type="term" value="F:lactoperoxidase activity"/>
    <property type="evidence" value="ECO:0007669"/>
    <property type="project" value="UniProtKB-EC"/>
</dbReference>
<dbReference type="GO" id="GO:0005576">
    <property type="term" value="C:extracellular region"/>
    <property type="evidence" value="ECO:0007669"/>
    <property type="project" value="UniProtKB-SubCell"/>
</dbReference>
<feature type="binding site" evidence="17">
    <location>
        <position position="106"/>
    </location>
    <ligand>
        <name>Ca(2+)</name>
        <dbReference type="ChEBI" id="CHEBI:29108"/>
        <label>1</label>
    </ligand>
</feature>
<evidence type="ECO:0000256" key="15">
    <source>
        <dbReference type="PIRSR" id="PIRSR600823-1"/>
    </source>
</evidence>
<comment type="similarity">
    <text evidence="4">Belongs to the peroxidase family. Ascorbate peroxidase subfamily.</text>
</comment>
<dbReference type="InterPro" id="IPR033905">
    <property type="entry name" value="Secretory_peroxidase"/>
</dbReference>
<dbReference type="PROSITE" id="PS00436">
    <property type="entry name" value="PEROXIDASE_2"/>
    <property type="match status" value="1"/>
</dbReference>
<keyword evidence="9" id="KW-0732">Signal</keyword>
<keyword evidence="8 17" id="KW-0479">Metal-binding</keyword>
<feature type="binding site" evidence="17">
    <location>
        <position position="86"/>
    </location>
    <ligand>
        <name>Ca(2+)</name>
        <dbReference type="ChEBI" id="CHEBI:29108"/>
        <label>1</label>
    </ligand>
</feature>
<evidence type="ECO:0000256" key="17">
    <source>
        <dbReference type="PIRSR" id="PIRSR600823-3"/>
    </source>
</evidence>
<evidence type="ECO:0000256" key="18">
    <source>
        <dbReference type="PIRSR" id="PIRSR600823-4"/>
    </source>
</evidence>
<evidence type="ECO:0000256" key="19">
    <source>
        <dbReference type="PIRSR" id="PIRSR600823-5"/>
    </source>
</evidence>
<dbReference type="Proteomes" id="UP000215914">
    <property type="component" value="Chromosome 1"/>
</dbReference>
<keyword evidence="11 20" id="KW-0560">Oxidoreductase</keyword>
<dbReference type="CDD" id="cd00693">
    <property type="entry name" value="secretory_peroxidase"/>
    <property type="match status" value="1"/>
</dbReference>
<dbReference type="EMBL" id="CM007890">
    <property type="protein sequence ID" value="OTG35848.1"/>
    <property type="molecule type" value="Genomic_DNA"/>
</dbReference>
<dbReference type="InterPro" id="IPR010255">
    <property type="entry name" value="Haem_peroxidase_sf"/>
</dbReference>
<comment type="cofactor">
    <cofactor evidence="17 20">
        <name>Ca(2+)</name>
        <dbReference type="ChEBI" id="CHEBI:29108"/>
    </cofactor>
    <text evidence="17 20">Binds 2 calcium ions per subunit.</text>
</comment>
<feature type="binding site" description="axial binding residue" evidence="17">
    <location>
        <position position="212"/>
    </location>
    <ligand>
        <name>heme b</name>
        <dbReference type="ChEBI" id="CHEBI:60344"/>
    </ligand>
    <ligandPart>
        <name>Fe</name>
        <dbReference type="ChEBI" id="CHEBI:18248"/>
    </ligandPart>
</feature>
<dbReference type="Gramene" id="mRNA:HanXRQr2_Chr01g0001171">
    <property type="protein sequence ID" value="mRNA:HanXRQr2_Chr01g0001171"/>
    <property type="gene ID" value="HanXRQr2_Chr01g0001171"/>
</dbReference>
<dbReference type="PROSITE" id="PS50873">
    <property type="entry name" value="PEROXIDASE_4"/>
    <property type="match status" value="1"/>
</dbReference>
<feature type="site" description="Transition state stabilizer" evidence="18">
    <location>
        <position position="78"/>
    </location>
</feature>
<reference evidence="23" key="2">
    <citation type="submission" date="2017-02" db="EMBL/GenBank/DDBJ databases">
        <title>Sunflower complete genome.</title>
        <authorList>
            <person name="Langlade N."/>
            <person name="Munos S."/>
        </authorList>
    </citation>
    <scope>NUCLEOTIDE SEQUENCE [LARGE SCALE GENOMIC DNA]</scope>
    <source>
        <tissue evidence="23">Leaves</tissue>
    </source>
</reference>
<comment type="cofactor">
    <cofactor evidence="17 20">
        <name>heme b</name>
        <dbReference type="ChEBI" id="CHEBI:60344"/>
    </cofactor>
    <text evidence="17 20">Binds 1 heme b (iron(II)-protoporphyrin IX) group per subunit.</text>
</comment>
<feature type="binding site" evidence="17">
    <location>
        <position position="90"/>
    </location>
    <ligand>
        <name>Ca(2+)</name>
        <dbReference type="ChEBI" id="CHEBI:29108"/>
        <label>1</label>
    </ligand>
</feature>
<dbReference type="InterPro" id="IPR019793">
    <property type="entry name" value="Peroxidases_heam-ligand_BS"/>
</dbReference>
<evidence type="ECO:0000256" key="12">
    <source>
        <dbReference type="ARBA" id="ARBA00023004"/>
    </source>
</evidence>
<dbReference type="GO" id="GO:0020037">
    <property type="term" value="F:heme binding"/>
    <property type="evidence" value="ECO:0007669"/>
    <property type="project" value="UniProtKB-UniRule"/>
</dbReference>
<dbReference type="GO" id="GO:0006950">
    <property type="term" value="P:response to stress"/>
    <property type="evidence" value="ECO:0000318"/>
    <property type="project" value="GO_Central"/>
</dbReference>
<keyword evidence="7 20" id="KW-0349">Heme</keyword>
<evidence type="ECO:0000313" key="22">
    <source>
        <dbReference type="EMBL" id="KAF5820343.1"/>
    </source>
</evidence>
<dbReference type="Pfam" id="PF00141">
    <property type="entry name" value="peroxidase"/>
    <property type="match status" value="1"/>
</dbReference>
<dbReference type="PANTHER" id="PTHR31517">
    <property type="match status" value="1"/>
</dbReference>
<organism evidence="23 24">
    <name type="scientific">Helianthus annuus</name>
    <name type="common">Common sunflower</name>
    <dbReference type="NCBI Taxonomy" id="4232"/>
    <lineage>
        <taxon>Eukaryota</taxon>
        <taxon>Viridiplantae</taxon>
        <taxon>Streptophyta</taxon>
        <taxon>Embryophyta</taxon>
        <taxon>Tracheophyta</taxon>
        <taxon>Spermatophyta</taxon>
        <taxon>Magnoliopsida</taxon>
        <taxon>eudicotyledons</taxon>
        <taxon>Gunneridae</taxon>
        <taxon>Pentapetalae</taxon>
        <taxon>asterids</taxon>
        <taxon>campanulids</taxon>
        <taxon>Asterales</taxon>
        <taxon>Asteraceae</taxon>
        <taxon>Asteroideae</taxon>
        <taxon>Heliantheae alliance</taxon>
        <taxon>Heliantheae</taxon>
        <taxon>Helianthus</taxon>
    </lineage>
</organism>
<feature type="binding site" evidence="17">
    <location>
        <position position="213"/>
    </location>
    <ligand>
        <name>Ca(2+)</name>
        <dbReference type="ChEBI" id="CHEBI:29108"/>
        <label>2</label>
    </ligand>
</feature>